<feature type="site" description="Transition state stabilizer" evidence="6">
    <location>
        <position position="106"/>
    </location>
</feature>
<evidence type="ECO:0000256" key="5">
    <source>
        <dbReference type="ARBA" id="ARBA00022807"/>
    </source>
</evidence>
<evidence type="ECO:0000256" key="7">
    <source>
        <dbReference type="RuleBase" id="RU361215"/>
    </source>
</evidence>
<feature type="compositionally biased region" description="Basic and acidic residues" evidence="8">
    <location>
        <begin position="323"/>
        <end position="341"/>
    </location>
</feature>
<dbReference type="SUPFAM" id="SSF54001">
    <property type="entry name" value="Cysteine proteinases"/>
    <property type="match status" value="1"/>
</dbReference>
<dbReference type="Pfam" id="PF01088">
    <property type="entry name" value="Peptidase_C12"/>
    <property type="match status" value="1"/>
</dbReference>
<dbReference type="GO" id="GO:0004843">
    <property type="term" value="F:cysteine-type deubiquitinase activity"/>
    <property type="evidence" value="ECO:0007669"/>
    <property type="project" value="UniProtKB-UniRule"/>
</dbReference>
<dbReference type="EMBL" id="NKHZ01000011">
    <property type="protein sequence ID" value="PNS21262.1"/>
    <property type="molecule type" value="Genomic_DNA"/>
</dbReference>
<dbReference type="GO" id="GO:0005737">
    <property type="term" value="C:cytoplasm"/>
    <property type="evidence" value="ECO:0007669"/>
    <property type="project" value="TreeGrafter"/>
</dbReference>
<dbReference type="AlphaFoldDB" id="A0A2K1R1U6"/>
<dbReference type="InterPro" id="IPR038765">
    <property type="entry name" value="Papain-like_cys_pep_sf"/>
</dbReference>
<comment type="catalytic activity">
    <reaction evidence="1 6 7">
        <text>Thiol-dependent hydrolysis of ester, thioester, amide, peptide and isopeptide bonds formed by the C-terminal Gly of ubiquitin (a 76-residue protein attached to proteins as an intracellular targeting signal).</text>
        <dbReference type="EC" id="3.4.19.12"/>
    </reaction>
</comment>
<proteinExistence type="inferred from homology"/>
<protein>
    <recommendedName>
        <fullName evidence="7">Ubiquitin carboxyl-terminal hydrolase</fullName>
        <ecNumber evidence="7">3.4.19.12</ecNumber>
    </recommendedName>
</protein>
<name>A0A2K1R1U6_9PEZI</name>
<feature type="site" description="Important for enzyme activity" evidence="6">
    <location>
        <position position="259"/>
    </location>
</feature>
<comment type="similarity">
    <text evidence="6 7">Belongs to the peptidase C12 family.</text>
</comment>
<dbReference type="InterPro" id="IPR001578">
    <property type="entry name" value="Peptidase_C12_UCH"/>
</dbReference>
<evidence type="ECO:0000256" key="8">
    <source>
        <dbReference type="SAM" id="MobiDB-lite"/>
    </source>
</evidence>
<accession>A0A2K1R1U6</accession>
<feature type="active site" description="Nucleophile" evidence="6">
    <location>
        <position position="112"/>
    </location>
</feature>
<dbReference type="GO" id="GO:0016579">
    <property type="term" value="P:protein deubiquitination"/>
    <property type="evidence" value="ECO:0007669"/>
    <property type="project" value="TreeGrafter"/>
</dbReference>
<feature type="compositionally biased region" description="Low complexity" evidence="8">
    <location>
        <begin position="346"/>
        <end position="361"/>
    </location>
</feature>
<evidence type="ECO:0000256" key="2">
    <source>
        <dbReference type="ARBA" id="ARBA00022670"/>
    </source>
</evidence>
<evidence type="ECO:0000313" key="11">
    <source>
        <dbReference type="Proteomes" id="UP000243797"/>
    </source>
</evidence>
<dbReference type="InParanoid" id="A0A2K1R1U6"/>
<reference evidence="10 11" key="1">
    <citation type="submission" date="2017-06" db="EMBL/GenBank/DDBJ databases">
        <title>Draft genome sequence of a variant of Elsinoe murrayae.</title>
        <authorList>
            <person name="Cheng Q."/>
        </authorList>
    </citation>
    <scope>NUCLEOTIDE SEQUENCE [LARGE SCALE GENOMIC DNA]</scope>
    <source>
        <strain evidence="10 11">CQ-2017a</strain>
    </source>
</reference>
<dbReference type="STRING" id="2082308.A0A2K1R1U6"/>
<dbReference type="PROSITE" id="PS52048">
    <property type="entry name" value="UCH_DOMAIN"/>
    <property type="match status" value="1"/>
</dbReference>
<dbReference type="PANTHER" id="PTHR10589">
    <property type="entry name" value="UBIQUITIN CARBOXYL-TERMINAL HYDROLASE"/>
    <property type="match status" value="1"/>
</dbReference>
<dbReference type="InterPro" id="IPR036959">
    <property type="entry name" value="Peptidase_C12_UCH_sf"/>
</dbReference>
<evidence type="ECO:0000259" key="9">
    <source>
        <dbReference type="PROSITE" id="PS52048"/>
    </source>
</evidence>
<keyword evidence="11" id="KW-1185">Reference proteome</keyword>
<evidence type="ECO:0000256" key="4">
    <source>
        <dbReference type="ARBA" id="ARBA00022801"/>
    </source>
</evidence>
<gene>
    <name evidence="10" type="ORF">CAC42_1041</name>
</gene>
<dbReference type="EC" id="3.4.19.12" evidence="7"/>
<dbReference type="PRINTS" id="PR00707">
    <property type="entry name" value="UBCTHYDRLASE"/>
</dbReference>
<feature type="region of interest" description="Disordered" evidence="8">
    <location>
        <begin position="183"/>
        <end position="242"/>
    </location>
</feature>
<keyword evidence="4 6" id="KW-0378">Hydrolase</keyword>
<dbReference type="GO" id="GO:0006511">
    <property type="term" value="P:ubiquitin-dependent protein catabolic process"/>
    <property type="evidence" value="ECO:0007669"/>
    <property type="project" value="UniProtKB-UniRule"/>
</dbReference>
<evidence type="ECO:0000256" key="6">
    <source>
        <dbReference type="PROSITE-ProRule" id="PRU01393"/>
    </source>
</evidence>
<keyword evidence="3 6" id="KW-0833">Ubl conjugation pathway</keyword>
<dbReference type="OrthoDB" id="1924260at2759"/>
<dbReference type="Proteomes" id="UP000243797">
    <property type="component" value="Unassembled WGS sequence"/>
</dbReference>
<comment type="caution">
    <text evidence="10">The sequence shown here is derived from an EMBL/GenBank/DDBJ whole genome shotgun (WGS) entry which is preliminary data.</text>
</comment>
<organism evidence="10 11">
    <name type="scientific">Sphaceloma murrayae</name>
    <dbReference type="NCBI Taxonomy" id="2082308"/>
    <lineage>
        <taxon>Eukaryota</taxon>
        <taxon>Fungi</taxon>
        <taxon>Dikarya</taxon>
        <taxon>Ascomycota</taxon>
        <taxon>Pezizomycotina</taxon>
        <taxon>Dothideomycetes</taxon>
        <taxon>Dothideomycetidae</taxon>
        <taxon>Myriangiales</taxon>
        <taxon>Elsinoaceae</taxon>
        <taxon>Sphaceloma</taxon>
    </lineage>
</organism>
<keyword evidence="2 6" id="KW-0645">Protease</keyword>
<dbReference type="PANTHER" id="PTHR10589:SF29">
    <property type="entry name" value="UBIQUITIN CARBOXYL-TERMINAL HYDROLASE"/>
    <property type="match status" value="1"/>
</dbReference>
<keyword evidence="5 6" id="KW-0788">Thiol protease</keyword>
<feature type="compositionally biased region" description="Basic and acidic residues" evidence="8">
    <location>
        <begin position="384"/>
        <end position="398"/>
    </location>
</feature>
<feature type="region of interest" description="Disordered" evidence="8">
    <location>
        <begin position="323"/>
        <end position="402"/>
    </location>
</feature>
<sequence>MPTTKKRKSKGGKAVKVDDAETQALLDRQTWKGWVEVESEPAYFNVILRELGVEGVKIQEVLGLDDEAFAMLPKPVNALIFLFEYQGNDASQQETECPGHVWFANQVPDFSCASVALLNIVNNISGLHLGPELQSFKRFTSEMAPLDRGYAIDDFEFLRGTHNSFARNCDILQANLVLKEKHEKRKAKAKADKARQTRMAKKVEADSQAAESGMRRSGRKRKARVDLQADDEAEGDDSPEAGNHFIAYLPIGNQVWKMDGMDRFPQLVGQIGDRGGWLDLARQAIVARIQEYPEGQNAFNLMAVVGDPFDAAKRSLDLHDAAVERRSRESDGHRVEDDFRNDTPNSASSSAKAQQGADQSAVNSEKGWDGTHTNNLTGPAQHDPGNHAEVESQPKREFGPSAILPDAEIDRLRYVVAHESAARAEDDQKALLRRHDYGPFLTAWAEALKEEDWFDPLIAMAKDA</sequence>
<feature type="compositionally biased region" description="Acidic residues" evidence="8">
    <location>
        <begin position="228"/>
        <end position="239"/>
    </location>
</feature>
<feature type="active site" description="Proton donor" evidence="6">
    <location>
        <position position="244"/>
    </location>
</feature>
<evidence type="ECO:0000313" key="10">
    <source>
        <dbReference type="EMBL" id="PNS21262.1"/>
    </source>
</evidence>
<evidence type="ECO:0000256" key="1">
    <source>
        <dbReference type="ARBA" id="ARBA00000707"/>
    </source>
</evidence>
<dbReference type="Gene3D" id="3.40.532.10">
    <property type="entry name" value="Peptidase C12, ubiquitin carboxyl-terminal hydrolase"/>
    <property type="match status" value="1"/>
</dbReference>
<evidence type="ECO:0000256" key="3">
    <source>
        <dbReference type="ARBA" id="ARBA00022786"/>
    </source>
</evidence>
<feature type="domain" description="UCH catalytic" evidence="9">
    <location>
        <begin position="33"/>
        <end position="306"/>
    </location>
</feature>
<feature type="compositionally biased region" description="Basic and acidic residues" evidence="8">
    <location>
        <begin position="189"/>
        <end position="205"/>
    </location>
</feature>